<dbReference type="Gramene" id="Solyc11g039490.1.1">
    <property type="protein sequence ID" value="Solyc11g039490.1.1.1"/>
    <property type="gene ID" value="Solyc11g039490.1"/>
</dbReference>
<reference evidence="2" key="1">
    <citation type="journal article" date="2012" name="Nature">
        <title>The tomato genome sequence provides insights into fleshy fruit evolution.</title>
        <authorList>
            <consortium name="Tomato Genome Consortium"/>
        </authorList>
    </citation>
    <scope>NUCLEOTIDE SEQUENCE [LARGE SCALE GENOMIC DNA]</scope>
    <source>
        <strain evidence="2">cv. Heinz 1706</strain>
    </source>
</reference>
<name>A0A3Q7IV59_SOLLC</name>
<evidence type="ECO:0000313" key="3">
    <source>
        <dbReference type="Proteomes" id="UP000004994"/>
    </source>
</evidence>
<evidence type="ECO:0000313" key="2">
    <source>
        <dbReference type="EnsemblPlants" id="Solyc11g039490.1.1.1"/>
    </source>
</evidence>
<dbReference type="PaxDb" id="4081-Solyc11g039490.1.1"/>
<sequence>MLQFRNNVSVKHNYQHVLIHLVLTLSFKLVLTCLVVVISSNEFQLTPSLFES</sequence>
<feature type="transmembrane region" description="Helical" evidence="1">
    <location>
        <begin position="17"/>
        <end position="38"/>
    </location>
</feature>
<dbReference type="InParanoid" id="A0A3Q7IV59"/>
<proteinExistence type="predicted"/>
<dbReference type="AlphaFoldDB" id="A0A3Q7IV59"/>
<accession>A0A3Q7IV59</accession>
<keyword evidence="3" id="KW-1185">Reference proteome</keyword>
<keyword evidence="1" id="KW-1133">Transmembrane helix</keyword>
<dbReference type="Proteomes" id="UP000004994">
    <property type="component" value="Chromosome 11"/>
</dbReference>
<reference evidence="2" key="2">
    <citation type="submission" date="2019-01" db="UniProtKB">
        <authorList>
            <consortium name="EnsemblPlants"/>
        </authorList>
    </citation>
    <scope>IDENTIFICATION</scope>
    <source>
        <strain evidence="2">cv. Heinz 1706</strain>
    </source>
</reference>
<organism evidence="2">
    <name type="scientific">Solanum lycopersicum</name>
    <name type="common">Tomato</name>
    <name type="synonym">Lycopersicon esculentum</name>
    <dbReference type="NCBI Taxonomy" id="4081"/>
    <lineage>
        <taxon>Eukaryota</taxon>
        <taxon>Viridiplantae</taxon>
        <taxon>Streptophyta</taxon>
        <taxon>Embryophyta</taxon>
        <taxon>Tracheophyta</taxon>
        <taxon>Spermatophyta</taxon>
        <taxon>Magnoliopsida</taxon>
        <taxon>eudicotyledons</taxon>
        <taxon>Gunneridae</taxon>
        <taxon>Pentapetalae</taxon>
        <taxon>asterids</taxon>
        <taxon>lamiids</taxon>
        <taxon>Solanales</taxon>
        <taxon>Solanaceae</taxon>
        <taxon>Solanoideae</taxon>
        <taxon>Solaneae</taxon>
        <taxon>Solanum</taxon>
        <taxon>Solanum subgen. Lycopersicon</taxon>
    </lineage>
</organism>
<keyword evidence="1" id="KW-0812">Transmembrane</keyword>
<dbReference type="EnsemblPlants" id="Solyc11g039490.1.1">
    <property type="protein sequence ID" value="Solyc11g039490.1.1.1"/>
    <property type="gene ID" value="Solyc11g039490.1"/>
</dbReference>
<protein>
    <submittedName>
        <fullName evidence="2">Uncharacterized protein</fullName>
    </submittedName>
</protein>
<evidence type="ECO:0000256" key="1">
    <source>
        <dbReference type="SAM" id="Phobius"/>
    </source>
</evidence>
<keyword evidence="1" id="KW-0472">Membrane</keyword>